<geneLocation type="mitochondrion" evidence="1"/>
<sequence>MAIKISGSSRPSENGIKKHGRPMLAPLLLAEMLLVRMRL</sequence>
<gene>
    <name evidence="1" type="ORF">ABT39_MTgene4546</name>
</gene>
<dbReference type="EMBL" id="LKAM01000005">
    <property type="protein sequence ID" value="KUM48531.1"/>
    <property type="molecule type" value="Genomic_DNA"/>
</dbReference>
<protein>
    <submittedName>
        <fullName evidence="1">Uncharacterized protein</fullName>
    </submittedName>
</protein>
<comment type="caution">
    <text evidence="1">The sequence shown here is derived from an EMBL/GenBank/DDBJ whole genome shotgun (WGS) entry which is preliminary data.</text>
</comment>
<organism evidence="1">
    <name type="scientific">Picea glauca</name>
    <name type="common">White spruce</name>
    <name type="synonym">Pinus glauca</name>
    <dbReference type="NCBI Taxonomy" id="3330"/>
    <lineage>
        <taxon>Eukaryota</taxon>
        <taxon>Viridiplantae</taxon>
        <taxon>Streptophyta</taxon>
        <taxon>Embryophyta</taxon>
        <taxon>Tracheophyta</taxon>
        <taxon>Spermatophyta</taxon>
        <taxon>Pinopsida</taxon>
        <taxon>Pinidae</taxon>
        <taxon>Conifers I</taxon>
        <taxon>Pinales</taxon>
        <taxon>Pinaceae</taxon>
        <taxon>Picea</taxon>
    </lineage>
</organism>
<dbReference type="AlphaFoldDB" id="A0A124GNE1"/>
<accession>A0A124GNE1</accession>
<evidence type="ECO:0000313" key="1">
    <source>
        <dbReference type="EMBL" id="KUM48531.1"/>
    </source>
</evidence>
<proteinExistence type="predicted"/>
<reference evidence="1" key="1">
    <citation type="journal article" date="2015" name="Genome Biol. Evol.">
        <title>Organellar Genomes of White Spruce (Picea glauca): Assembly and Annotation.</title>
        <authorList>
            <person name="Jackman S.D."/>
            <person name="Warren R.L."/>
            <person name="Gibb E.A."/>
            <person name="Vandervalk B.P."/>
            <person name="Mohamadi H."/>
            <person name="Chu J."/>
            <person name="Raymond A."/>
            <person name="Pleasance S."/>
            <person name="Coope R."/>
            <person name="Wildung M.R."/>
            <person name="Ritland C.E."/>
            <person name="Bousquet J."/>
            <person name="Jones S.J."/>
            <person name="Bohlmann J."/>
            <person name="Birol I."/>
        </authorList>
    </citation>
    <scope>NUCLEOTIDE SEQUENCE [LARGE SCALE GENOMIC DNA]</scope>
    <source>
        <tissue evidence="1">Flushing bud</tissue>
    </source>
</reference>
<name>A0A124GNE1_PICGL</name>
<keyword evidence="1" id="KW-0496">Mitochondrion</keyword>